<gene>
    <name evidence="6" type="primary">kidins220</name>
    <name evidence="6" type="ORF">SNAT2548_LOCUS8126</name>
</gene>
<accession>A0A812K2R3</accession>
<dbReference type="PROSITE" id="PS50865">
    <property type="entry name" value="ZF_MYND_2"/>
    <property type="match status" value="1"/>
</dbReference>
<protein>
    <submittedName>
        <fullName evidence="6">Kidins220 protein</fullName>
    </submittedName>
</protein>
<evidence type="ECO:0000256" key="3">
    <source>
        <dbReference type="ARBA" id="ARBA00022833"/>
    </source>
</evidence>
<reference evidence="6" key="1">
    <citation type="submission" date="2021-02" db="EMBL/GenBank/DDBJ databases">
        <authorList>
            <person name="Dougan E. K."/>
            <person name="Rhodes N."/>
            <person name="Thang M."/>
            <person name="Chan C."/>
        </authorList>
    </citation>
    <scope>NUCLEOTIDE SEQUENCE</scope>
</reference>
<dbReference type="EMBL" id="CAJNDS010000591">
    <property type="protein sequence ID" value="CAE7221109.1"/>
    <property type="molecule type" value="Genomic_DNA"/>
</dbReference>
<feature type="domain" description="MYND-type" evidence="5">
    <location>
        <begin position="377"/>
        <end position="414"/>
    </location>
</feature>
<keyword evidence="2 4" id="KW-0863">Zinc-finger</keyword>
<organism evidence="6 7">
    <name type="scientific">Symbiodinium natans</name>
    <dbReference type="NCBI Taxonomy" id="878477"/>
    <lineage>
        <taxon>Eukaryota</taxon>
        <taxon>Sar</taxon>
        <taxon>Alveolata</taxon>
        <taxon>Dinophyceae</taxon>
        <taxon>Suessiales</taxon>
        <taxon>Symbiodiniaceae</taxon>
        <taxon>Symbiodinium</taxon>
    </lineage>
</organism>
<dbReference type="InterPro" id="IPR002893">
    <property type="entry name" value="Znf_MYND"/>
</dbReference>
<dbReference type="Gene3D" id="6.10.140.2220">
    <property type="match status" value="1"/>
</dbReference>
<dbReference type="Proteomes" id="UP000604046">
    <property type="component" value="Unassembled WGS sequence"/>
</dbReference>
<evidence type="ECO:0000259" key="5">
    <source>
        <dbReference type="PROSITE" id="PS50865"/>
    </source>
</evidence>
<keyword evidence="1" id="KW-0479">Metal-binding</keyword>
<dbReference type="GO" id="GO:0008270">
    <property type="term" value="F:zinc ion binding"/>
    <property type="evidence" value="ECO:0007669"/>
    <property type="project" value="UniProtKB-KW"/>
</dbReference>
<evidence type="ECO:0000256" key="2">
    <source>
        <dbReference type="ARBA" id="ARBA00022771"/>
    </source>
</evidence>
<name>A0A812K2R3_9DINO</name>
<dbReference type="OrthoDB" id="46564at2759"/>
<evidence type="ECO:0000256" key="1">
    <source>
        <dbReference type="ARBA" id="ARBA00022723"/>
    </source>
</evidence>
<comment type="caution">
    <text evidence="6">The sequence shown here is derived from an EMBL/GenBank/DDBJ whole genome shotgun (WGS) entry which is preliminary data.</text>
</comment>
<evidence type="ECO:0000256" key="4">
    <source>
        <dbReference type="PROSITE-ProRule" id="PRU00134"/>
    </source>
</evidence>
<dbReference type="Pfam" id="PF01753">
    <property type="entry name" value="zf-MYND"/>
    <property type="match status" value="1"/>
</dbReference>
<evidence type="ECO:0000313" key="6">
    <source>
        <dbReference type="EMBL" id="CAE7221109.1"/>
    </source>
</evidence>
<dbReference type="SUPFAM" id="SSF144232">
    <property type="entry name" value="HIT/MYND zinc finger-like"/>
    <property type="match status" value="1"/>
</dbReference>
<keyword evidence="7" id="KW-1185">Reference proteome</keyword>
<sequence>MLAGDQEMRADAMRALEVCMTGKFNNTVEYQKLQRDSNDSNLGIVRAAVSKSFTVEWRPLYQPETPVASIEDLETARRGSLLPFQPLRCPTSPLCMKCVWPARRDRLLCILHNLRLPTKALKLILAYDRPHRAPRGVDLPPSTELRIRWQDPLADEESITQQEREQSSSQGRAGTVTCEYYDPASLAMELYAMAMYPVDDFKMLRGGLLHLIGEFQLWWSAILNFTDFQSCAPRVGHYRWGETVARMESQRMCKCLRSGSAKMQSRSRFALLMCRELCSETANELHMLPPCAYADADEETVFDGEPAPRWWLDATAEWDRVLAKMFEGNGEPGSIGCYYYCLGGCAAPPAGPDACPYWHDALWGANAHSCISCPRICGFCGDFADGLRCGACKLRFYCSDVCQKEEWKYHKAECRRVR</sequence>
<proteinExistence type="predicted"/>
<keyword evidence="3" id="KW-0862">Zinc</keyword>
<evidence type="ECO:0000313" key="7">
    <source>
        <dbReference type="Proteomes" id="UP000604046"/>
    </source>
</evidence>
<dbReference type="AlphaFoldDB" id="A0A812K2R3"/>